<keyword evidence="1" id="KW-1133">Transmembrane helix</keyword>
<sequence length="156" mass="18016">MEKYILYASLAMSSVSVVFFLILNFRVNRMIKKYKHFMHGLGDSDVENLMISYLDNLEKLKNEVHNDVNKRIEKLENKIPGCLQHVGMVSYNAFDNVGNNMSFSVALLDENRDGFVLTGIYTRENSYVYAKEIVKGEPQRKLSSEEFEAINKAFDK</sequence>
<evidence type="ECO:0000256" key="1">
    <source>
        <dbReference type="SAM" id="Phobius"/>
    </source>
</evidence>
<dbReference type="OrthoDB" id="5244042at2"/>
<protein>
    <recommendedName>
        <fullName evidence="4">DUF4446 domain-containing protein</fullName>
    </recommendedName>
</protein>
<dbReference type="Proteomes" id="UP000092971">
    <property type="component" value="Chromosome"/>
</dbReference>
<proteinExistence type="predicted"/>
<gene>
    <name evidence="2" type="ORF">CSTERTH_00045</name>
</gene>
<keyword evidence="1" id="KW-0812">Transmembrane</keyword>
<feature type="transmembrane region" description="Helical" evidence="1">
    <location>
        <begin position="6"/>
        <end position="25"/>
    </location>
</feature>
<dbReference type="Pfam" id="PF14584">
    <property type="entry name" value="DUF4446"/>
    <property type="match status" value="1"/>
</dbReference>
<accession>A0A1B1Y9U1</accession>
<evidence type="ECO:0000313" key="2">
    <source>
        <dbReference type="EMBL" id="ANW97540.1"/>
    </source>
</evidence>
<dbReference type="RefSeq" id="WP_015357742.1">
    <property type="nucleotide sequence ID" value="NZ_CP014672.1"/>
</dbReference>
<dbReference type="EMBL" id="CP014672">
    <property type="protein sequence ID" value="ANW97540.1"/>
    <property type="molecule type" value="Genomic_DNA"/>
</dbReference>
<evidence type="ECO:0008006" key="4">
    <source>
        <dbReference type="Google" id="ProtNLM"/>
    </source>
</evidence>
<dbReference type="AlphaFoldDB" id="A0A1B1Y9U1"/>
<organism evidence="2 3">
    <name type="scientific">Thermoclostridium stercorarium subsp. thermolacticum DSM 2910</name>
    <dbReference type="NCBI Taxonomy" id="1121336"/>
    <lineage>
        <taxon>Bacteria</taxon>
        <taxon>Bacillati</taxon>
        <taxon>Bacillota</taxon>
        <taxon>Clostridia</taxon>
        <taxon>Eubacteriales</taxon>
        <taxon>Oscillospiraceae</taxon>
        <taxon>Thermoclostridium</taxon>
    </lineage>
</organism>
<dbReference type="InterPro" id="IPR027981">
    <property type="entry name" value="DUF4446"/>
</dbReference>
<name>A0A1B1Y9U1_THEST</name>
<evidence type="ECO:0000313" key="3">
    <source>
        <dbReference type="Proteomes" id="UP000092971"/>
    </source>
</evidence>
<reference evidence="2 3" key="1">
    <citation type="submission" date="2016-02" db="EMBL/GenBank/DDBJ databases">
        <title>Comparison of Clostridium stercorarium subspecies using comparative genomics and transcriptomics.</title>
        <authorList>
            <person name="Schellenberg J."/>
            <person name="Thallinger G."/>
            <person name="Levin D.B."/>
            <person name="Zhang X."/>
            <person name="Alvare G."/>
            <person name="Fristensky B."/>
            <person name="Sparling R."/>
        </authorList>
    </citation>
    <scope>NUCLEOTIDE SEQUENCE [LARGE SCALE GENOMIC DNA]</scope>
    <source>
        <strain evidence="2 3">DSM 2910</strain>
    </source>
</reference>
<keyword evidence="1" id="KW-0472">Membrane</keyword>